<keyword evidence="1" id="KW-1133">Transmembrane helix</keyword>
<proteinExistence type="predicted"/>
<gene>
    <name evidence="2" type="ORF">HII31_02709</name>
</gene>
<sequence length="91" mass="10160">MVILIGIGLSRICAVASVPYIALCSTFGGSSRVLTLLGCVFGLWLLYIALQIGMGKFHLAYSALKEASTIVVQRHFWPRWSGFDRWRPRES</sequence>
<dbReference type="Proteomes" id="UP000660729">
    <property type="component" value="Unassembled WGS sequence"/>
</dbReference>
<accession>A0A8H6RRH9</accession>
<keyword evidence="1" id="KW-0472">Membrane</keyword>
<evidence type="ECO:0000256" key="1">
    <source>
        <dbReference type="SAM" id="Phobius"/>
    </source>
</evidence>
<protein>
    <submittedName>
        <fullName evidence="2">Uncharacterized protein</fullName>
    </submittedName>
</protein>
<feature type="transmembrane region" description="Helical" evidence="1">
    <location>
        <begin position="33"/>
        <end position="50"/>
    </location>
</feature>
<keyword evidence="3" id="KW-1185">Reference proteome</keyword>
<name>A0A8H6RRH9_9PEZI</name>
<dbReference type="AlphaFoldDB" id="A0A8H6RRH9"/>
<organism evidence="2 3">
    <name type="scientific">Pseudocercospora fuligena</name>
    <dbReference type="NCBI Taxonomy" id="685502"/>
    <lineage>
        <taxon>Eukaryota</taxon>
        <taxon>Fungi</taxon>
        <taxon>Dikarya</taxon>
        <taxon>Ascomycota</taxon>
        <taxon>Pezizomycotina</taxon>
        <taxon>Dothideomycetes</taxon>
        <taxon>Dothideomycetidae</taxon>
        <taxon>Mycosphaerellales</taxon>
        <taxon>Mycosphaerellaceae</taxon>
        <taxon>Pseudocercospora</taxon>
    </lineage>
</organism>
<reference evidence="2" key="1">
    <citation type="submission" date="2020-04" db="EMBL/GenBank/DDBJ databases">
        <title>Draft genome resource of the tomato pathogen Pseudocercospora fuligena.</title>
        <authorList>
            <person name="Zaccaron A."/>
        </authorList>
    </citation>
    <scope>NUCLEOTIDE SEQUENCE</scope>
    <source>
        <strain evidence="2">PF001</strain>
    </source>
</reference>
<evidence type="ECO:0000313" key="3">
    <source>
        <dbReference type="Proteomes" id="UP000660729"/>
    </source>
</evidence>
<evidence type="ECO:0000313" key="2">
    <source>
        <dbReference type="EMBL" id="KAF7195947.1"/>
    </source>
</evidence>
<dbReference type="EMBL" id="JABCIY010000033">
    <property type="protein sequence ID" value="KAF7195947.1"/>
    <property type="molecule type" value="Genomic_DNA"/>
</dbReference>
<keyword evidence="1" id="KW-0812">Transmembrane</keyword>
<comment type="caution">
    <text evidence="2">The sequence shown here is derived from an EMBL/GenBank/DDBJ whole genome shotgun (WGS) entry which is preliminary data.</text>
</comment>